<keyword evidence="7" id="KW-1185">Reference proteome</keyword>
<dbReference type="GO" id="GO:0046052">
    <property type="term" value="P:UTP catabolic process"/>
    <property type="evidence" value="ECO:0007669"/>
    <property type="project" value="TreeGrafter"/>
</dbReference>
<accession>A0A2G9WU36</accession>
<dbReference type="GO" id="GO:0046081">
    <property type="term" value="P:dUTP catabolic process"/>
    <property type="evidence" value="ECO:0007669"/>
    <property type="project" value="TreeGrafter"/>
</dbReference>
<dbReference type="InterPro" id="IPR048011">
    <property type="entry name" value="NTP-PPase_MazG-like_C"/>
</dbReference>
<dbReference type="SUPFAM" id="SSF101386">
    <property type="entry name" value="all-alpha NTP pyrophosphatases"/>
    <property type="match status" value="2"/>
</dbReference>
<name>A0A2G9WU36_9HYPH</name>
<dbReference type="FunFam" id="1.10.287.1080:FF:000001">
    <property type="entry name" value="Nucleoside triphosphate pyrophosphohydrolase"/>
    <property type="match status" value="1"/>
</dbReference>
<dbReference type="InterPro" id="IPR011551">
    <property type="entry name" value="NTP_PyrPHydrolase_MazG"/>
</dbReference>
<dbReference type="NCBIfam" id="TIGR00444">
    <property type="entry name" value="mazG"/>
    <property type="match status" value="1"/>
</dbReference>
<dbReference type="EMBL" id="NQVN01000011">
    <property type="protein sequence ID" value="PIO98215.1"/>
    <property type="molecule type" value="Genomic_DNA"/>
</dbReference>
<feature type="domain" description="NTP pyrophosphohydrolase MazG-like" evidence="5">
    <location>
        <begin position="173"/>
        <end position="244"/>
    </location>
</feature>
<dbReference type="OrthoDB" id="9808939at2"/>
<dbReference type="FunFam" id="1.10.287.1080:FF:000003">
    <property type="entry name" value="Nucleoside triphosphate pyrophosphohydrolase"/>
    <property type="match status" value="1"/>
</dbReference>
<evidence type="ECO:0000256" key="1">
    <source>
        <dbReference type="ARBA" id="ARBA00052141"/>
    </source>
</evidence>
<sequence length="278" mass="31127">MQPGRDISVLIDIMARLRDPESGCAWDVQQTFETIAPYTIEEAYEVAEAIARGDRHDICDELGDLLLQVVFHARMAEEEGAFAFPDVVEAVTRKMIRRHPHVFGPAEARTPHLVKGLWEKIKAEEKAEKAARHGGEEIPPGLLDAVSVAMPPMLRAVKLQQKAGTVGFDWNDPRAVLAKIREELDELEAEMDRADSGKLERAEARAAIEAELGDVLFALANLGRHLDIDPEAAVRATNEKFRKRFSYIERKLGETGRRPQDATLEEMEALWQQAKTEG</sequence>
<comment type="catalytic activity">
    <reaction evidence="1">
        <text>ATP + H2O = AMP + diphosphate + H(+)</text>
        <dbReference type="Rhea" id="RHEA:14245"/>
        <dbReference type="ChEBI" id="CHEBI:15377"/>
        <dbReference type="ChEBI" id="CHEBI:15378"/>
        <dbReference type="ChEBI" id="CHEBI:30616"/>
        <dbReference type="ChEBI" id="CHEBI:33019"/>
        <dbReference type="ChEBI" id="CHEBI:456215"/>
        <dbReference type="EC" id="3.6.1.8"/>
    </reaction>
</comment>
<evidence type="ECO:0000256" key="3">
    <source>
        <dbReference type="ARBA" id="ARBA00066372"/>
    </source>
</evidence>
<dbReference type="GO" id="GO:0006950">
    <property type="term" value="P:response to stress"/>
    <property type="evidence" value="ECO:0007669"/>
    <property type="project" value="UniProtKB-ARBA"/>
</dbReference>
<dbReference type="NCBIfam" id="NF007113">
    <property type="entry name" value="PRK09562.1"/>
    <property type="match status" value="1"/>
</dbReference>
<evidence type="ECO:0000313" key="7">
    <source>
        <dbReference type="Proteomes" id="UP000231070"/>
    </source>
</evidence>
<dbReference type="Pfam" id="PF03819">
    <property type="entry name" value="MazG"/>
    <property type="match status" value="2"/>
</dbReference>
<dbReference type="GO" id="GO:0046076">
    <property type="term" value="P:dTTP catabolic process"/>
    <property type="evidence" value="ECO:0007669"/>
    <property type="project" value="TreeGrafter"/>
</dbReference>
<dbReference type="CDD" id="cd11529">
    <property type="entry name" value="NTP-PPase_MazG_Cterm"/>
    <property type="match status" value="1"/>
</dbReference>
<evidence type="ECO:0000256" key="2">
    <source>
        <dbReference type="ARBA" id="ARBA00061115"/>
    </source>
</evidence>
<dbReference type="PANTHER" id="PTHR30522:SF0">
    <property type="entry name" value="NUCLEOSIDE TRIPHOSPHATE PYROPHOSPHOHYDROLASE"/>
    <property type="match status" value="1"/>
</dbReference>
<protein>
    <recommendedName>
        <fullName evidence="4">Nucleoside triphosphate pyrophosphohydrolase</fullName>
        <ecNumber evidence="3">3.6.1.8</ecNumber>
    </recommendedName>
</protein>
<reference evidence="6 7" key="1">
    <citation type="submission" date="2017-08" db="EMBL/GenBank/DDBJ databases">
        <title>Pleomorphomonas carboxidotrophicus sp. nov., a new mesophilic hydrogenogenic carboxidotroph.</title>
        <authorList>
            <person name="Esquivel-Elizondo S."/>
            <person name="Krajmalnik-Brown R."/>
            <person name="Maldonado J."/>
        </authorList>
    </citation>
    <scope>NUCLEOTIDE SEQUENCE [LARGE SCALE GENOMIC DNA]</scope>
    <source>
        <strain evidence="6 7">SVCO-16</strain>
    </source>
</reference>
<comment type="similarity">
    <text evidence="2">Belongs to the nucleoside triphosphate pyrophosphohydrolase family.</text>
</comment>
<dbReference type="EC" id="3.6.1.8" evidence="3"/>
<dbReference type="InterPro" id="IPR048015">
    <property type="entry name" value="NTP-PPase_MazG-like_N"/>
</dbReference>
<evidence type="ECO:0000313" key="6">
    <source>
        <dbReference type="EMBL" id="PIO98215.1"/>
    </source>
</evidence>
<evidence type="ECO:0000259" key="5">
    <source>
        <dbReference type="Pfam" id="PF03819"/>
    </source>
</evidence>
<feature type="domain" description="NTP pyrophosphohydrolase MazG-like" evidence="5">
    <location>
        <begin position="30"/>
        <end position="103"/>
    </location>
</feature>
<comment type="caution">
    <text evidence="6">The sequence shown here is derived from an EMBL/GenBank/DDBJ whole genome shotgun (WGS) entry which is preliminary data.</text>
</comment>
<proteinExistence type="inferred from homology"/>
<dbReference type="InterPro" id="IPR004518">
    <property type="entry name" value="MazG-like_dom"/>
</dbReference>
<dbReference type="Gene3D" id="1.10.287.1080">
    <property type="entry name" value="MazG-like"/>
    <property type="match status" value="2"/>
</dbReference>
<dbReference type="GO" id="GO:0006203">
    <property type="term" value="P:dGTP catabolic process"/>
    <property type="evidence" value="ECO:0007669"/>
    <property type="project" value="TreeGrafter"/>
</dbReference>
<dbReference type="RefSeq" id="WP_100081548.1">
    <property type="nucleotide sequence ID" value="NZ_NQVN01000011.1"/>
</dbReference>
<keyword evidence="6" id="KW-0378">Hydrolase</keyword>
<dbReference type="GO" id="GO:0047693">
    <property type="term" value="F:ATP diphosphatase activity"/>
    <property type="evidence" value="ECO:0007669"/>
    <property type="project" value="UniProtKB-EC"/>
</dbReference>
<dbReference type="AlphaFoldDB" id="A0A2G9WU36"/>
<dbReference type="PANTHER" id="PTHR30522">
    <property type="entry name" value="NUCLEOSIDE TRIPHOSPHATE PYROPHOSPHOHYDROLASE"/>
    <property type="match status" value="1"/>
</dbReference>
<dbReference type="GO" id="GO:0046061">
    <property type="term" value="P:dATP catabolic process"/>
    <property type="evidence" value="ECO:0007669"/>
    <property type="project" value="TreeGrafter"/>
</dbReference>
<gene>
    <name evidence="6" type="ORF">CJ014_16295</name>
</gene>
<organism evidence="6 7">
    <name type="scientific">Pleomorphomonas carboxyditropha</name>
    <dbReference type="NCBI Taxonomy" id="2023338"/>
    <lineage>
        <taxon>Bacteria</taxon>
        <taxon>Pseudomonadati</taxon>
        <taxon>Pseudomonadota</taxon>
        <taxon>Alphaproteobacteria</taxon>
        <taxon>Hyphomicrobiales</taxon>
        <taxon>Pleomorphomonadaceae</taxon>
        <taxon>Pleomorphomonas</taxon>
    </lineage>
</organism>
<evidence type="ECO:0000256" key="4">
    <source>
        <dbReference type="ARBA" id="ARBA00074799"/>
    </source>
</evidence>
<dbReference type="CDD" id="cd11528">
    <property type="entry name" value="NTP-PPase_MazG_Nterm"/>
    <property type="match status" value="1"/>
</dbReference>
<dbReference type="Proteomes" id="UP000231070">
    <property type="component" value="Unassembled WGS sequence"/>
</dbReference>
<dbReference type="GO" id="GO:0046047">
    <property type="term" value="P:TTP catabolic process"/>
    <property type="evidence" value="ECO:0007669"/>
    <property type="project" value="TreeGrafter"/>
</dbReference>